<dbReference type="Gene3D" id="2.130.10.10">
    <property type="entry name" value="YVTN repeat-like/Quinoprotein amine dehydrogenase"/>
    <property type="match status" value="2"/>
</dbReference>
<dbReference type="OrthoDB" id="7012117at2"/>
<feature type="signal peptide" evidence="1">
    <location>
        <begin position="1"/>
        <end position="21"/>
    </location>
</feature>
<dbReference type="PANTHER" id="PTHR34512">
    <property type="entry name" value="CELL SURFACE PROTEIN"/>
    <property type="match status" value="1"/>
</dbReference>
<accession>A0A271J1X4</accession>
<dbReference type="RefSeq" id="WP_095511120.1">
    <property type="nucleotide sequence ID" value="NZ_MQWD01000001.1"/>
</dbReference>
<evidence type="ECO:0000259" key="2">
    <source>
        <dbReference type="Pfam" id="PF13360"/>
    </source>
</evidence>
<keyword evidence="4" id="KW-1185">Reference proteome</keyword>
<dbReference type="PROSITE" id="PS51257">
    <property type="entry name" value="PROKAR_LIPOPROTEIN"/>
    <property type="match status" value="1"/>
</dbReference>
<name>A0A271J1X4_9BACT</name>
<dbReference type="InterPro" id="IPR015943">
    <property type="entry name" value="WD40/YVTN_repeat-like_dom_sf"/>
</dbReference>
<dbReference type="InterPro" id="IPR018391">
    <property type="entry name" value="PQQ_b-propeller_rpt"/>
</dbReference>
<dbReference type="SUPFAM" id="SSF50998">
    <property type="entry name" value="Quinoprotein alcohol dehydrogenase-like"/>
    <property type="match status" value="2"/>
</dbReference>
<dbReference type="PANTHER" id="PTHR34512:SF30">
    <property type="entry name" value="OUTER MEMBRANE PROTEIN ASSEMBLY FACTOR BAMB"/>
    <property type="match status" value="1"/>
</dbReference>
<dbReference type="EMBL" id="MQWD01000001">
    <property type="protein sequence ID" value="PAP77453.1"/>
    <property type="molecule type" value="Genomic_DNA"/>
</dbReference>
<reference evidence="3 4" key="1">
    <citation type="submission" date="2016-11" db="EMBL/GenBank/DDBJ databases">
        <title>Study of marine rhodopsin-containing bacteria.</title>
        <authorList>
            <person name="Yoshizawa S."/>
            <person name="Kumagai Y."/>
            <person name="Kogure K."/>
        </authorList>
    </citation>
    <scope>NUCLEOTIDE SEQUENCE [LARGE SCALE GENOMIC DNA]</scope>
    <source>
        <strain evidence="3 4">SAORIC-28</strain>
    </source>
</reference>
<keyword evidence="1" id="KW-0732">Signal</keyword>
<evidence type="ECO:0000256" key="1">
    <source>
        <dbReference type="SAM" id="SignalP"/>
    </source>
</evidence>
<comment type="caution">
    <text evidence="3">The sequence shown here is derived from an EMBL/GenBank/DDBJ whole genome shotgun (WGS) entry which is preliminary data.</text>
</comment>
<evidence type="ECO:0000313" key="3">
    <source>
        <dbReference type="EMBL" id="PAP77453.1"/>
    </source>
</evidence>
<proteinExistence type="predicted"/>
<sequence length="362" mass="37688">MRPVALLLLVALAGCSTIQLGETLGDPNATAPTLPLDLLWERDADGAFGPSPAQVTDRYVVVGTRNGEVVVIDRESGRIEGTGEFGDSVEGQLAVSPDGETIYVPTAEQDGGVVAYDVRRGRRVWRWLDGGIQGGVVRLESTVVLTTLDGRVVALTADDGAVAWERPTSGTAQYQSAPVRLGGDVLVADDRGRVVRIDGATGTERWRAEAGGPVYAAPAVADGAVYVSTTRGGVVRLDAETGSAVWSIQDEQALRVSTAAIGGDVLAVGFSDGTVRGIDVATGAEQWRYRGEGSVTAAPVWIGDRVAVGTLDKRLVVIDGATGGEEWSTELRGRVKSALAVGGGLLVALVEPRHVVAFHTAP</sequence>
<dbReference type="Gene3D" id="2.40.10.480">
    <property type="match status" value="1"/>
</dbReference>
<dbReference type="InterPro" id="IPR011047">
    <property type="entry name" value="Quinoprotein_ADH-like_sf"/>
</dbReference>
<evidence type="ECO:0000313" key="4">
    <source>
        <dbReference type="Proteomes" id="UP000216339"/>
    </source>
</evidence>
<dbReference type="SMART" id="SM00564">
    <property type="entry name" value="PQQ"/>
    <property type="match status" value="7"/>
</dbReference>
<gene>
    <name evidence="3" type="ORF">BSZ37_13910</name>
</gene>
<dbReference type="Pfam" id="PF13360">
    <property type="entry name" value="PQQ_2"/>
    <property type="match status" value="1"/>
</dbReference>
<dbReference type="Proteomes" id="UP000216339">
    <property type="component" value="Unassembled WGS sequence"/>
</dbReference>
<feature type="domain" description="Pyrrolo-quinoline quinone repeat" evidence="2">
    <location>
        <begin position="149"/>
        <end position="289"/>
    </location>
</feature>
<feature type="chain" id="PRO_5012673325" description="Pyrrolo-quinoline quinone repeat domain-containing protein" evidence="1">
    <location>
        <begin position="22"/>
        <end position="362"/>
    </location>
</feature>
<protein>
    <recommendedName>
        <fullName evidence="2">Pyrrolo-quinoline quinone repeat domain-containing protein</fullName>
    </recommendedName>
</protein>
<organism evidence="3 4">
    <name type="scientific">Rubrivirga marina</name>
    <dbReference type="NCBI Taxonomy" id="1196024"/>
    <lineage>
        <taxon>Bacteria</taxon>
        <taxon>Pseudomonadati</taxon>
        <taxon>Rhodothermota</taxon>
        <taxon>Rhodothermia</taxon>
        <taxon>Rhodothermales</taxon>
        <taxon>Rubricoccaceae</taxon>
        <taxon>Rubrivirga</taxon>
    </lineage>
</organism>
<dbReference type="AlphaFoldDB" id="A0A271J1X4"/>
<dbReference type="InterPro" id="IPR002372">
    <property type="entry name" value="PQQ_rpt_dom"/>
</dbReference>